<evidence type="ECO:0000313" key="2">
    <source>
        <dbReference type="EMBL" id="GMR62468.1"/>
    </source>
</evidence>
<evidence type="ECO:0008006" key="4">
    <source>
        <dbReference type="Google" id="ProtNLM"/>
    </source>
</evidence>
<gene>
    <name evidence="2" type="ORF">PMAYCL1PPCAC_32663</name>
</gene>
<keyword evidence="1" id="KW-1133">Transmembrane helix</keyword>
<reference evidence="3" key="1">
    <citation type="submission" date="2022-10" db="EMBL/GenBank/DDBJ databases">
        <title>Genome assembly of Pristionchus species.</title>
        <authorList>
            <person name="Yoshida K."/>
            <person name="Sommer R.J."/>
        </authorList>
    </citation>
    <scope>NUCLEOTIDE SEQUENCE [LARGE SCALE GENOMIC DNA]</scope>
    <source>
        <strain evidence="3">RS5460</strain>
    </source>
</reference>
<dbReference type="Pfam" id="PF10326">
    <property type="entry name" value="7TM_GPCR_Str"/>
    <property type="match status" value="1"/>
</dbReference>
<dbReference type="EMBL" id="BTRK01000006">
    <property type="protein sequence ID" value="GMR62468.1"/>
    <property type="molecule type" value="Genomic_DNA"/>
</dbReference>
<feature type="transmembrane region" description="Helical" evidence="1">
    <location>
        <begin position="49"/>
        <end position="68"/>
    </location>
</feature>
<comment type="caution">
    <text evidence="2">The sequence shown here is derived from an EMBL/GenBank/DDBJ whole genome shotgun (WGS) entry which is preliminary data.</text>
</comment>
<name>A0AAN5DFV8_9BILA</name>
<keyword evidence="3" id="KW-1185">Reference proteome</keyword>
<keyword evidence="1" id="KW-0812">Transmembrane</keyword>
<feature type="non-terminal residue" evidence="2">
    <location>
        <position position="1"/>
    </location>
</feature>
<evidence type="ECO:0000313" key="3">
    <source>
        <dbReference type="Proteomes" id="UP001328107"/>
    </source>
</evidence>
<dbReference type="InterPro" id="IPR019428">
    <property type="entry name" value="7TM_GPCR_serpentine_rcpt_Str"/>
</dbReference>
<dbReference type="AlphaFoldDB" id="A0AAN5DFV8"/>
<dbReference type="PANTHER" id="PTHR22943">
    <property type="entry name" value="7-TRANSMEMBRANE DOMAIN RECEPTOR C.ELEGANS"/>
    <property type="match status" value="1"/>
</dbReference>
<keyword evidence="1" id="KW-0472">Membrane</keyword>
<feature type="transmembrane region" description="Helical" evidence="1">
    <location>
        <begin position="16"/>
        <end position="37"/>
    </location>
</feature>
<dbReference type="PANTHER" id="PTHR22943:SF248">
    <property type="entry name" value="SEVEN TM RECEPTOR"/>
    <property type="match status" value="1"/>
</dbReference>
<evidence type="ECO:0000256" key="1">
    <source>
        <dbReference type="SAM" id="Phobius"/>
    </source>
</evidence>
<proteinExistence type="predicted"/>
<accession>A0AAN5DFV8</accession>
<dbReference type="Proteomes" id="UP001328107">
    <property type="component" value="Unassembled WGS sequence"/>
</dbReference>
<protein>
    <recommendedName>
        <fullName evidence="4">G protein-coupled receptor</fullName>
    </recommendedName>
</protein>
<organism evidence="2 3">
    <name type="scientific">Pristionchus mayeri</name>
    <dbReference type="NCBI Taxonomy" id="1317129"/>
    <lineage>
        <taxon>Eukaryota</taxon>
        <taxon>Metazoa</taxon>
        <taxon>Ecdysozoa</taxon>
        <taxon>Nematoda</taxon>
        <taxon>Chromadorea</taxon>
        <taxon>Rhabditida</taxon>
        <taxon>Rhabditina</taxon>
        <taxon>Diplogasteromorpha</taxon>
        <taxon>Diplogasteroidea</taxon>
        <taxon>Neodiplogasteridae</taxon>
        <taxon>Pristionchus</taxon>
    </lineage>
</organism>
<sequence length="88" mass="9924">DRPSYWFFISDPFPSAFYRTTAIVSITTNSALIVTILANTANGMGNYRYLLLCFATGDIISSLSHSWISPIVHMTEHGFFFFPKHAND</sequence>